<feature type="transmembrane region" description="Helical" evidence="1">
    <location>
        <begin position="78"/>
        <end position="101"/>
    </location>
</feature>
<dbReference type="InterPro" id="IPR010457">
    <property type="entry name" value="IgC2-like_lig-bd"/>
</dbReference>
<evidence type="ECO:0000256" key="1">
    <source>
        <dbReference type="SAM" id="Phobius"/>
    </source>
</evidence>
<dbReference type="Proteomes" id="UP000694567">
    <property type="component" value="Unplaced"/>
</dbReference>
<feature type="domain" description="Immunoglobulin C2-set-like ligand-binding" evidence="2">
    <location>
        <begin position="21"/>
        <end position="78"/>
    </location>
</feature>
<reference evidence="3" key="1">
    <citation type="submission" date="2025-08" db="UniProtKB">
        <authorList>
            <consortium name="Ensembl"/>
        </authorList>
    </citation>
    <scope>IDENTIFICATION</scope>
</reference>
<keyword evidence="1" id="KW-0472">Membrane</keyword>
<evidence type="ECO:0000313" key="3">
    <source>
        <dbReference type="Ensembl" id="ENSBOBP00000012875.1"/>
    </source>
</evidence>
<sequence>RFIYEIWLQEISNENSIRDADIFPSSPEIERGSTLKLFCVLGKRYTPHRNASHIIWKLNHELIAQENYSIVNETVSRVLSLSLLLCLLSSLANFSFLQGGFPLYSSVPKKL</sequence>
<proteinExistence type="predicted"/>
<dbReference type="InterPro" id="IPR013783">
    <property type="entry name" value="Ig-like_fold"/>
</dbReference>
<dbReference type="Pfam" id="PF06328">
    <property type="entry name" value="Lep_receptor_Ig"/>
    <property type="match status" value="1"/>
</dbReference>
<evidence type="ECO:0000313" key="4">
    <source>
        <dbReference type="Proteomes" id="UP000694567"/>
    </source>
</evidence>
<accession>A0A8C0FAG1</accession>
<keyword evidence="1" id="KW-1133">Transmembrane helix</keyword>
<dbReference type="AlphaFoldDB" id="A0A8C0FAG1"/>
<dbReference type="InterPro" id="IPR036116">
    <property type="entry name" value="FN3_sf"/>
</dbReference>
<keyword evidence="4" id="KW-1185">Reference proteome</keyword>
<keyword evidence="1" id="KW-0812">Transmembrane</keyword>
<organism evidence="3 4">
    <name type="scientific">Bubo bubo</name>
    <name type="common">Eurasian eagle-owl</name>
    <name type="synonym">Strix bubo</name>
    <dbReference type="NCBI Taxonomy" id="30461"/>
    <lineage>
        <taxon>Eukaryota</taxon>
        <taxon>Metazoa</taxon>
        <taxon>Chordata</taxon>
        <taxon>Craniata</taxon>
        <taxon>Vertebrata</taxon>
        <taxon>Euteleostomi</taxon>
        <taxon>Archelosauria</taxon>
        <taxon>Archosauria</taxon>
        <taxon>Dinosauria</taxon>
        <taxon>Saurischia</taxon>
        <taxon>Theropoda</taxon>
        <taxon>Coelurosauria</taxon>
        <taxon>Aves</taxon>
        <taxon>Neognathae</taxon>
        <taxon>Neoaves</taxon>
        <taxon>Telluraves</taxon>
        <taxon>Strigiformes</taxon>
        <taxon>Strigidae</taxon>
        <taxon>Bubo</taxon>
    </lineage>
</organism>
<dbReference type="Ensembl" id="ENSBOBT00000013183.1">
    <property type="protein sequence ID" value="ENSBOBP00000012875.1"/>
    <property type="gene ID" value="ENSBOBG00000008166.1"/>
</dbReference>
<evidence type="ECO:0000259" key="2">
    <source>
        <dbReference type="Pfam" id="PF06328"/>
    </source>
</evidence>
<dbReference type="Gene3D" id="2.60.40.10">
    <property type="entry name" value="Immunoglobulins"/>
    <property type="match status" value="1"/>
</dbReference>
<dbReference type="SUPFAM" id="SSF49265">
    <property type="entry name" value="Fibronectin type III"/>
    <property type="match status" value="1"/>
</dbReference>
<protein>
    <recommendedName>
        <fullName evidence="2">Immunoglobulin C2-set-like ligand-binding domain-containing protein</fullName>
    </recommendedName>
</protein>
<reference evidence="3" key="2">
    <citation type="submission" date="2025-09" db="UniProtKB">
        <authorList>
            <consortium name="Ensembl"/>
        </authorList>
    </citation>
    <scope>IDENTIFICATION</scope>
</reference>
<name>A0A8C0FAG1_BUBBB</name>